<dbReference type="Pfam" id="PF00106">
    <property type="entry name" value="adh_short"/>
    <property type="match status" value="1"/>
</dbReference>
<gene>
    <name evidence="4" type="ORF">CP98_00935</name>
</gene>
<dbReference type="RefSeq" id="WP_037517408.1">
    <property type="nucleotide sequence ID" value="NZ_JGVR01000003.1"/>
</dbReference>
<evidence type="ECO:0000256" key="3">
    <source>
        <dbReference type="RuleBase" id="RU000363"/>
    </source>
</evidence>
<name>A0A084ESF2_SPHYA</name>
<comment type="similarity">
    <text evidence="1 3">Belongs to the short-chain dehydrogenases/reductases (SDR) family.</text>
</comment>
<accession>A0A084ESF2</accession>
<dbReference type="Gene3D" id="3.40.50.720">
    <property type="entry name" value="NAD(P)-binding Rossmann-like Domain"/>
    <property type="match status" value="1"/>
</dbReference>
<dbReference type="EMBL" id="JGVR01000003">
    <property type="protein sequence ID" value="KEZ20894.1"/>
    <property type="molecule type" value="Genomic_DNA"/>
</dbReference>
<evidence type="ECO:0000256" key="1">
    <source>
        <dbReference type="ARBA" id="ARBA00006484"/>
    </source>
</evidence>
<proteinExistence type="inferred from homology"/>
<comment type="caution">
    <text evidence="4">The sequence shown here is derived from an EMBL/GenBank/DDBJ whole genome shotgun (WGS) entry which is preliminary data.</text>
</comment>
<dbReference type="Proteomes" id="UP000028534">
    <property type="component" value="Unassembled WGS sequence"/>
</dbReference>
<evidence type="ECO:0000256" key="2">
    <source>
        <dbReference type="ARBA" id="ARBA00023002"/>
    </source>
</evidence>
<dbReference type="GO" id="GO:0016491">
    <property type="term" value="F:oxidoreductase activity"/>
    <property type="evidence" value="ECO:0007669"/>
    <property type="project" value="UniProtKB-KW"/>
</dbReference>
<organism evidence="4 5">
    <name type="scientific">Sphingobium yanoikuyae</name>
    <name type="common">Sphingomonas yanoikuyae</name>
    <dbReference type="NCBI Taxonomy" id="13690"/>
    <lineage>
        <taxon>Bacteria</taxon>
        <taxon>Pseudomonadati</taxon>
        <taxon>Pseudomonadota</taxon>
        <taxon>Alphaproteobacteria</taxon>
        <taxon>Sphingomonadales</taxon>
        <taxon>Sphingomonadaceae</taxon>
        <taxon>Sphingobium</taxon>
    </lineage>
</organism>
<dbReference type="eggNOG" id="COG0300">
    <property type="taxonomic scope" value="Bacteria"/>
</dbReference>
<dbReference type="PANTHER" id="PTHR43976">
    <property type="entry name" value="SHORT CHAIN DEHYDROGENASE"/>
    <property type="match status" value="1"/>
</dbReference>
<keyword evidence="2" id="KW-0560">Oxidoreductase</keyword>
<dbReference type="PANTHER" id="PTHR43976:SF16">
    <property type="entry name" value="SHORT-CHAIN DEHYDROGENASE_REDUCTASE FAMILY PROTEIN"/>
    <property type="match status" value="1"/>
</dbReference>
<reference evidence="4 5" key="1">
    <citation type="submission" date="2014-03" db="EMBL/GenBank/DDBJ databases">
        <title>Genome sequence of Sphingobium yanoikuyae B1.</title>
        <authorList>
            <person name="Gan H.M."/>
            <person name="Gan H.Y."/>
            <person name="Savka M.A."/>
        </authorList>
    </citation>
    <scope>NUCLEOTIDE SEQUENCE [LARGE SCALE GENOMIC DNA]</scope>
    <source>
        <strain evidence="4 5">B1</strain>
    </source>
</reference>
<dbReference type="PRINTS" id="PR00080">
    <property type="entry name" value="SDRFAMILY"/>
</dbReference>
<dbReference type="PATRIC" id="fig|13690.10.peg.970"/>
<dbReference type="AlphaFoldDB" id="A0A084ESF2"/>
<evidence type="ECO:0000313" key="5">
    <source>
        <dbReference type="Proteomes" id="UP000028534"/>
    </source>
</evidence>
<dbReference type="InterPro" id="IPR020904">
    <property type="entry name" value="Sc_DH/Rdtase_CS"/>
</dbReference>
<protein>
    <submittedName>
        <fullName evidence="4">Short chain dehydrogenase</fullName>
    </submittedName>
</protein>
<dbReference type="NCBIfam" id="NF004824">
    <property type="entry name" value="PRK06180.1"/>
    <property type="match status" value="1"/>
</dbReference>
<dbReference type="InterPro" id="IPR051911">
    <property type="entry name" value="SDR_oxidoreductase"/>
</dbReference>
<evidence type="ECO:0000313" key="4">
    <source>
        <dbReference type="EMBL" id="KEZ20894.1"/>
    </source>
</evidence>
<dbReference type="PROSITE" id="PS00061">
    <property type="entry name" value="ADH_SHORT"/>
    <property type="match status" value="1"/>
</dbReference>
<dbReference type="InterPro" id="IPR036291">
    <property type="entry name" value="NAD(P)-bd_dom_sf"/>
</dbReference>
<dbReference type="PRINTS" id="PR00081">
    <property type="entry name" value="GDHRDH"/>
</dbReference>
<sequence length="278" mass="28844">MSEGAGCRTLLITGVGSGLGAAFARAALAVGHQVVGTVRSEAGAAAFTAATGARALVLDLNDVDAMPCTVAQAEALAGPIDILINNAGFGHEGSLEESPLDALRRQLDVNVVGPVALMQAVLPGMRARQRGHIVNVTSMAGSTGLTGVSFYCGAKFALEGISEALGKEVRPLGIMVTAFAPGQFRTDWAGRSLERSPRTIADYDPIMDPQRAFRLARSGQQPGDPDKAAALLMQLIATPNPPARLFAGPDALALASQKLKRVQAEISAWEEAGRATDF</sequence>
<dbReference type="InterPro" id="IPR002347">
    <property type="entry name" value="SDR_fam"/>
</dbReference>
<dbReference type="SUPFAM" id="SSF51735">
    <property type="entry name" value="NAD(P)-binding Rossmann-fold domains"/>
    <property type="match status" value="1"/>
</dbReference>